<evidence type="ECO:0000256" key="4">
    <source>
        <dbReference type="ARBA" id="ARBA00022490"/>
    </source>
</evidence>
<evidence type="ECO:0000256" key="1">
    <source>
        <dbReference type="ARBA" id="ARBA00004496"/>
    </source>
</evidence>
<dbReference type="Pfam" id="PF19282">
    <property type="entry name" value="Exportin-T"/>
    <property type="match status" value="1"/>
</dbReference>
<evidence type="ECO:0000256" key="7">
    <source>
        <dbReference type="ARBA" id="ARBA00023242"/>
    </source>
</evidence>
<dbReference type="InterPro" id="IPR013598">
    <property type="entry name" value="Exportin-1/Importin-b-like"/>
</dbReference>
<keyword evidence="3 10" id="KW-0813">Transport</keyword>
<feature type="domain" description="Exportin-1/Importin-beta-like" evidence="11">
    <location>
        <begin position="100"/>
        <end position="248"/>
    </location>
</feature>
<gene>
    <name evidence="13" type="ORF">BaRGS_00012131</name>
</gene>
<evidence type="ECO:0000313" key="14">
    <source>
        <dbReference type="Proteomes" id="UP001519460"/>
    </source>
</evidence>
<dbReference type="Gene3D" id="1.25.10.10">
    <property type="entry name" value="Leucine-rich Repeat Variant"/>
    <property type="match status" value="1"/>
</dbReference>
<evidence type="ECO:0000256" key="8">
    <source>
        <dbReference type="ARBA" id="ARBA00029784"/>
    </source>
</evidence>
<evidence type="ECO:0000313" key="13">
    <source>
        <dbReference type="EMBL" id="KAK7496724.1"/>
    </source>
</evidence>
<keyword evidence="5 10" id="KW-0820">tRNA-binding</keyword>
<protein>
    <recommendedName>
        <fullName evidence="2 10">Exportin-T</fullName>
    </recommendedName>
    <alternativeName>
        <fullName evidence="8 10">Exportin(tRNA)</fullName>
    </alternativeName>
    <alternativeName>
        <fullName evidence="9 10">tRNA exportin</fullName>
    </alternativeName>
</protein>
<evidence type="ECO:0000256" key="3">
    <source>
        <dbReference type="ARBA" id="ARBA00022448"/>
    </source>
</evidence>
<dbReference type="PANTHER" id="PTHR15952:SF11">
    <property type="entry name" value="EXPORTIN-T"/>
    <property type="match status" value="1"/>
</dbReference>
<dbReference type="EMBL" id="JACVVK020000065">
    <property type="protein sequence ID" value="KAK7496724.1"/>
    <property type="molecule type" value="Genomic_DNA"/>
</dbReference>
<dbReference type="GO" id="GO:0000049">
    <property type="term" value="F:tRNA binding"/>
    <property type="evidence" value="ECO:0007669"/>
    <property type="project" value="UniProtKB-UniRule"/>
</dbReference>
<dbReference type="AlphaFoldDB" id="A0ABD0LB80"/>
<evidence type="ECO:0000256" key="10">
    <source>
        <dbReference type="RuleBase" id="RU366037"/>
    </source>
</evidence>
<dbReference type="InterPro" id="IPR011989">
    <property type="entry name" value="ARM-like"/>
</dbReference>
<evidence type="ECO:0000259" key="12">
    <source>
        <dbReference type="Pfam" id="PF19282"/>
    </source>
</evidence>
<comment type="function">
    <text evidence="10">tRNA nucleus export receptor which facilitates tRNA translocation across the nuclear pore complex.</text>
</comment>
<name>A0ABD0LB80_9CAEN</name>
<proteinExistence type="inferred from homology"/>
<evidence type="ECO:0000259" key="11">
    <source>
        <dbReference type="Pfam" id="PF08389"/>
    </source>
</evidence>
<dbReference type="GO" id="GO:0071528">
    <property type="term" value="P:tRNA re-export from nucleus"/>
    <property type="evidence" value="ECO:0007669"/>
    <property type="project" value="UniProtKB-UniRule"/>
</dbReference>
<dbReference type="InterPro" id="IPR040017">
    <property type="entry name" value="XPOT"/>
</dbReference>
<evidence type="ECO:0000256" key="2">
    <source>
        <dbReference type="ARBA" id="ARBA00018928"/>
    </source>
</evidence>
<evidence type="ECO:0000256" key="6">
    <source>
        <dbReference type="ARBA" id="ARBA00022884"/>
    </source>
</evidence>
<dbReference type="InterPro" id="IPR045546">
    <property type="entry name" value="Exportin-T_C"/>
</dbReference>
<accession>A0ABD0LB80</accession>
<evidence type="ECO:0000256" key="9">
    <source>
        <dbReference type="ARBA" id="ARBA00032199"/>
    </source>
</evidence>
<dbReference type="InterPro" id="IPR016024">
    <property type="entry name" value="ARM-type_fold"/>
</dbReference>
<keyword evidence="4 10" id="KW-0963">Cytoplasm</keyword>
<feature type="domain" description="Exportin-T C-terminal" evidence="12">
    <location>
        <begin position="320"/>
        <end position="965"/>
    </location>
</feature>
<dbReference type="GO" id="GO:0005634">
    <property type="term" value="C:nucleus"/>
    <property type="evidence" value="ECO:0007669"/>
    <property type="project" value="UniProtKB-SubCell"/>
</dbReference>
<dbReference type="SUPFAM" id="SSF48371">
    <property type="entry name" value="ARM repeat"/>
    <property type="match status" value="1"/>
</dbReference>
<dbReference type="PANTHER" id="PTHR15952">
    <property type="entry name" value="EXPORTIN-T/LOS1"/>
    <property type="match status" value="1"/>
</dbReference>
<dbReference type="FunFam" id="1.25.10.10:FF:000105">
    <property type="entry name" value="Exportin for tRNA"/>
    <property type="match status" value="1"/>
</dbReference>
<comment type="subcellular location">
    <subcellularLocation>
        <location evidence="1 10">Cytoplasm</location>
    </subcellularLocation>
    <subcellularLocation>
        <location evidence="10">Nucleus</location>
    </subcellularLocation>
    <text evidence="10">Shuttles between the nucleus and the cytoplasm.</text>
</comment>
<comment type="caution">
    <text evidence="13">The sequence shown here is derived from an EMBL/GenBank/DDBJ whole genome shotgun (WGS) entry which is preliminary data.</text>
</comment>
<keyword evidence="6 10" id="KW-0694">RNA-binding</keyword>
<reference evidence="13 14" key="1">
    <citation type="journal article" date="2023" name="Sci. Data">
        <title>Genome assembly of the Korean intertidal mud-creeper Batillaria attramentaria.</title>
        <authorList>
            <person name="Patra A.K."/>
            <person name="Ho P.T."/>
            <person name="Jun S."/>
            <person name="Lee S.J."/>
            <person name="Kim Y."/>
            <person name="Won Y.J."/>
        </authorList>
    </citation>
    <scope>NUCLEOTIDE SEQUENCE [LARGE SCALE GENOMIC DNA]</scope>
    <source>
        <strain evidence="13">Wonlab-2016</strain>
    </source>
</reference>
<evidence type="ECO:0000256" key="5">
    <source>
        <dbReference type="ARBA" id="ARBA00022555"/>
    </source>
</evidence>
<sequence>MDELALRGLGAIADPQSQAQAMQYFEQLKNSADGWKLCAQAYSTGAYHGNDHIRFFCLQVCEHYLRNRYQQADREEQNSMRAFLMGCLQLGNHEGAQEKSFIRNKVAQIVSLAFVTDYPVRWPTFFQDLLRTLNSGHQAVDMYLRILQAIDQEVVDREIIHSAEDSQRNTAIKDAMRESCVAQLADSWLQILTAYESSHPELACLCLDVVGKYVSWIDINLVANDRYVPVLLRFLEQPLLRESACDCIYEVLGKGMDPVVKTQLVESFFSVLESAGIVNPPEDEEGDFLAKLSKLICGVGIALIISWQKLSKSGDAANLSKTQSALEAKIPYMLRFLGDEDDDVSGAVGEFAQEYISMLKTVGTLSAAQRNHVEGMLYTVVKKMKYDDSYNFESEGEDEAMFMDYRKQMRVIFNNLAQLDSDLILVTVHNIVTQTLPQWESANFRDVEMAVTLLYSVAEAVPASHGQHFSGNPTKVSALQDMMRLLVSSRVSCHGHVIVQLQFFETVVRYDKFFLCEPQHIPDVLAAFLDKRGLRHPSPKVRSRCSYLFSRFVKSLKAHLQPYLEEVFGQLQDLLVLNPPAGTTANGQPHLLSDEDQLFLYETASMLVVSSTLPPPKKQELMKSLLAPIASKFEGLLNSLCAETDENRQIAYAHCIHNAMALASRASKGFSGSQTMNQCGCVEAFTELLRLFGMALDTPTQRSHIQTGVRQYLHRMVVCMDAEILPFIPPVLTHLLKHPDARELYDFLPLINQLVMKFKEAIIPFLSEILMPLVTTVFAVLMSPADERDQVAANDRKLLQRGYFLFLSTIVSNECINVFKTLEMSSVNQVLMSVVQGVVEVQDPQSQKCCFTILRKLTEAWGGGNDGIAGFPDFLYKNVVPACILAPLSPSFDLNDGQTSLALGECALCLKAILDKRGVELITYLQKEYLPTLNLSPEQTQEFCQALQTEQKTFKNYFKTFFQKAKS</sequence>
<dbReference type="GO" id="GO:0005737">
    <property type="term" value="C:cytoplasm"/>
    <property type="evidence" value="ECO:0007669"/>
    <property type="project" value="UniProtKB-SubCell"/>
</dbReference>
<organism evidence="13 14">
    <name type="scientific">Batillaria attramentaria</name>
    <dbReference type="NCBI Taxonomy" id="370345"/>
    <lineage>
        <taxon>Eukaryota</taxon>
        <taxon>Metazoa</taxon>
        <taxon>Spiralia</taxon>
        <taxon>Lophotrochozoa</taxon>
        <taxon>Mollusca</taxon>
        <taxon>Gastropoda</taxon>
        <taxon>Caenogastropoda</taxon>
        <taxon>Sorbeoconcha</taxon>
        <taxon>Cerithioidea</taxon>
        <taxon>Batillariidae</taxon>
        <taxon>Batillaria</taxon>
    </lineage>
</organism>
<dbReference type="Pfam" id="PF08389">
    <property type="entry name" value="Xpo1"/>
    <property type="match status" value="1"/>
</dbReference>
<keyword evidence="7 10" id="KW-0539">Nucleus</keyword>
<dbReference type="Proteomes" id="UP001519460">
    <property type="component" value="Unassembled WGS sequence"/>
</dbReference>
<keyword evidence="14" id="KW-1185">Reference proteome</keyword>
<comment type="similarity">
    <text evidence="10">Belongs to the exportin family.</text>
</comment>